<feature type="domain" description="MATH" evidence="2">
    <location>
        <begin position="16"/>
        <end position="147"/>
    </location>
</feature>
<dbReference type="Gene3D" id="2.60.210.10">
    <property type="entry name" value="Apoptosis, Tumor Necrosis Factor Receptor Associated Protein 2, Chain A"/>
    <property type="match status" value="1"/>
</dbReference>
<dbReference type="InterPro" id="IPR008974">
    <property type="entry name" value="TRAF-like"/>
</dbReference>
<dbReference type="Gene3D" id="3.30.710.10">
    <property type="entry name" value="Potassium Channel Kv1.1, Chain A"/>
    <property type="match status" value="1"/>
</dbReference>
<dbReference type="Gene3D" id="1.25.40.420">
    <property type="match status" value="1"/>
</dbReference>
<name>A0AAD4QV63_9BILA</name>
<reference evidence="3" key="1">
    <citation type="submission" date="2022-01" db="EMBL/GenBank/DDBJ databases">
        <title>Genome Sequence Resource for Two Populations of Ditylenchus destructor, the Migratory Endoparasitic Phytonematode.</title>
        <authorList>
            <person name="Zhang H."/>
            <person name="Lin R."/>
            <person name="Xie B."/>
        </authorList>
    </citation>
    <scope>NUCLEOTIDE SEQUENCE</scope>
    <source>
        <strain evidence="3">BazhouSP</strain>
    </source>
</reference>
<gene>
    <name evidence="3" type="ORF">DdX_21551</name>
</gene>
<protein>
    <submittedName>
        <fullName evidence="3">BTB and MATH domain-containing protein 42</fullName>
    </submittedName>
</protein>
<dbReference type="InterPro" id="IPR011333">
    <property type="entry name" value="SKP1/BTB/POZ_sf"/>
</dbReference>
<evidence type="ECO:0000259" key="2">
    <source>
        <dbReference type="PROSITE" id="PS50144"/>
    </source>
</evidence>
<dbReference type="SUPFAM" id="SSF49599">
    <property type="entry name" value="TRAF domain-like"/>
    <property type="match status" value="1"/>
</dbReference>
<keyword evidence="4" id="KW-1185">Reference proteome</keyword>
<dbReference type="EMBL" id="JAKKPZ010000848">
    <property type="protein sequence ID" value="KAI1691928.1"/>
    <property type="molecule type" value="Genomic_DNA"/>
</dbReference>
<feature type="region of interest" description="Disordered" evidence="1">
    <location>
        <begin position="321"/>
        <end position="343"/>
    </location>
</feature>
<evidence type="ECO:0000313" key="3">
    <source>
        <dbReference type="EMBL" id="KAI1691928.1"/>
    </source>
</evidence>
<proteinExistence type="predicted"/>
<dbReference type="CDD" id="cd00121">
    <property type="entry name" value="MATH"/>
    <property type="match status" value="1"/>
</dbReference>
<dbReference type="Pfam" id="PF22486">
    <property type="entry name" value="MATH_2"/>
    <property type="match status" value="1"/>
</dbReference>
<dbReference type="InterPro" id="IPR002083">
    <property type="entry name" value="MATH/TRAF_dom"/>
</dbReference>
<organism evidence="3 4">
    <name type="scientific">Ditylenchus destructor</name>
    <dbReference type="NCBI Taxonomy" id="166010"/>
    <lineage>
        <taxon>Eukaryota</taxon>
        <taxon>Metazoa</taxon>
        <taxon>Ecdysozoa</taxon>
        <taxon>Nematoda</taxon>
        <taxon>Chromadorea</taxon>
        <taxon>Rhabditida</taxon>
        <taxon>Tylenchina</taxon>
        <taxon>Tylenchomorpha</taxon>
        <taxon>Sphaerularioidea</taxon>
        <taxon>Anguinidae</taxon>
        <taxon>Anguininae</taxon>
        <taxon>Ditylenchus</taxon>
    </lineage>
</organism>
<dbReference type="Proteomes" id="UP001201812">
    <property type="component" value="Unassembled WGS sequence"/>
</dbReference>
<comment type="caution">
    <text evidence="3">The sequence shown here is derived from an EMBL/GenBank/DDBJ whole genome shotgun (WGS) entry which is preliminary data.</text>
</comment>
<accession>A0AAD4QV63</accession>
<dbReference type="PANTHER" id="PTHR24413">
    <property type="entry name" value="SPECKLE-TYPE POZ PROTEIN"/>
    <property type="match status" value="1"/>
</dbReference>
<feature type="compositionally biased region" description="Polar residues" evidence="1">
    <location>
        <begin position="321"/>
        <end position="330"/>
    </location>
</feature>
<dbReference type="AlphaFoldDB" id="A0AAD4QV63"/>
<dbReference type="CDD" id="cd14733">
    <property type="entry name" value="BACK"/>
    <property type="match status" value="1"/>
</dbReference>
<sequence length="343" mass="39361">MAKELSKQVTNVTPVFSKLEWRIEHFENLMRLLNNGQFIKSEKFKNEKVPTVAWELHVYPNGKREEHVNNSTFFLYQVGLEPGRNQRSSVKADFTICVLGQNGTKLIVCHDINEFVHLQGRGKFRVEHARMKNVLQADGSLVVMCEIEFLSPNIKLKAELEPTRKVEKSLVSSAKIKDKLVGNQINSQLWKNKHFTDIQVRSSIMLEYMSTGSFDDPNLQTYAMDLLVASDKYEVIALKEVCEAYLICSLNNENIFKLVAIADTYSATHLKKACVSHIAMNHNTVFQSAQWKALKLEKPYLVNDLLELMIKEHSSQSFKDNTANISTPRINDQAPMEKKKRHF</sequence>
<evidence type="ECO:0000313" key="4">
    <source>
        <dbReference type="Proteomes" id="UP001201812"/>
    </source>
</evidence>
<evidence type="ECO:0000256" key="1">
    <source>
        <dbReference type="SAM" id="MobiDB-lite"/>
    </source>
</evidence>
<dbReference type="PROSITE" id="PS50144">
    <property type="entry name" value="MATH"/>
    <property type="match status" value="1"/>
</dbReference>